<dbReference type="GO" id="GO:0016020">
    <property type="term" value="C:membrane"/>
    <property type="evidence" value="ECO:0007669"/>
    <property type="project" value="TreeGrafter"/>
</dbReference>
<dbReference type="PANTHER" id="PTHR23028">
    <property type="entry name" value="ACETYLTRANSFERASE"/>
    <property type="match status" value="1"/>
</dbReference>
<sequence>MTLTSIFPAIGLSILFFGAAKLIVSRSTFYQAAVQASNKTHYKALDGLRGFLALGVFFHHAVVNYQYFQLGSWQTAPSNVYAFLGQGAVAFFFMITGFLFWSKLIVEPRFDLKRFYSKRALRVLPAYWVSLALMILIVLIMSNFSLKVSLPRFLMQIGSWIVCGIYGISNVDKELFPDINYGSVGLINASVQWTLTYELQFYLLLPLLAWFVKPLRFIGLFLTWLTCSLLTHSLLLLTVMNFLFGMTAAYLVQRFESKKIFLDKRVSLGIIFLLLAIPLLLSPPYIENMWAIALIFCAFVCIASGNDLFGLLTTSASKYLGTISYSVYLLHGIVLFCVLRLANLVYPIKGMNPLHFWMLMGVCGLLVIGLSSLSYRFIEYPFLRLKPASGVVERATITQEDRYPVEK</sequence>
<reference evidence="4" key="1">
    <citation type="submission" date="2018-02" db="EMBL/GenBank/DDBJ databases">
        <authorList>
            <person name="Moore K."/>
            <person name="Momper L."/>
        </authorList>
    </citation>
    <scope>NUCLEOTIDE SEQUENCE [LARGE SCALE GENOMIC DNA]</scope>
    <source>
        <strain evidence="4">ULC18</strain>
    </source>
</reference>
<dbReference type="GO" id="GO:0000271">
    <property type="term" value="P:polysaccharide biosynthetic process"/>
    <property type="evidence" value="ECO:0007669"/>
    <property type="project" value="TreeGrafter"/>
</dbReference>
<dbReference type="Pfam" id="PF01757">
    <property type="entry name" value="Acyl_transf_3"/>
    <property type="match status" value="1"/>
</dbReference>
<feature type="transmembrane region" description="Helical" evidence="1">
    <location>
        <begin position="218"/>
        <end position="245"/>
    </location>
</feature>
<dbReference type="PANTHER" id="PTHR23028:SF53">
    <property type="entry name" value="ACYL_TRANSF_3 DOMAIN-CONTAINING PROTEIN"/>
    <property type="match status" value="1"/>
</dbReference>
<comment type="caution">
    <text evidence="3">The sequence shown here is derived from an EMBL/GenBank/DDBJ whole genome shotgun (WGS) entry which is preliminary data.</text>
</comment>
<evidence type="ECO:0000256" key="1">
    <source>
        <dbReference type="SAM" id="Phobius"/>
    </source>
</evidence>
<feature type="transmembrane region" description="Helical" evidence="1">
    <location>
        <begin position="80"/>
        <end position="101"/>
    </location>
</feature>
<keyword evidence="4" id="KW-1185">Reference proteome</keyword>
<accession>A0A2T1EGU7</accession>
<dbReference type="RefSeq" id="WP_106255566.1">
    <property type="nucleotide sequence ID" value="NZ_CAWNSW010000125.1"/>
</dbReference>
<dbReference type="OrthoDB" id="9796461at2"/>
<dbReference type="AlphaFoldDB" id="A0A2T1EGU7"/>
<feature type="transmembrane region" description="Helical" evidence="1">
    <location>
        <begin position="6"/>
        <end position="24"/>
    </location>
</feature>
<feature type="transmembrane region" description="Helical" evidence="1">
    <location>
        <begin position="191"/>
        <end position="212"/>
    </location>
</feature>
<reference evidence="3 4" key="2">
    <citation type="submission" date="2018-03" db="EMBL/GenBank/DDBJ databases">
        <title>The ancient ancestry and fast evolution of plastids.</title>
        <authorList>
            <person name="Moore K.R."/>
            <person name="Magnabosco C."/>
            <person name="Momper L."/>
            <person name="Gold D.A."/>
            <person name="Bosak T."/>
            <person name="Fournier G.P."/>
        </authorList>
    </citation>
    <scope>NUCLEOTIDE SEQUENCE [LARGE SCALE GENOMIC DNA]</scope>
    <source>
        <strain evidence="3 4">ULC18</strain>
    </source>
</reference>
<name>A0A2T1EGU7_9CYAN</name>
<gene>
    <name evidence="3" type="ORF">C7B82_06890</name>
</gene>
<feature type="transmembrane region" description="Helical" evidence="1">
    <location>
        <begin position="45"/>
        <end position="68"/>
    </location>
</feature>
<dbReference type="InterPro" id="IPR050879">
    <property type="entry name" value="Acyltransferase_3"/>
</dbReference>
<keyword evidence="1" id="KW-0812">Transmembrane</keyword>
<dbReference type="Proteomes" id="UP000239576">
    <property type="component" value="Unassembled WGS sequence"/>
</dbReference>
<feature type="domain" description="Acyltransferase 3" evidence="2">
    <location>
        <begin position="43"/>
        <end position="368"/>
    </location>
</feature>
<feature type="transmembrane region" description="Helical" evidence="1">
    <location>
        <begin position="153"/>
        <end position="171"/>
    </location>
</feature>
<keyword evidence="1" id="KW-0472">Membrane</keyword>
<feature type="transmembrane region" description="Helical" evidence="1">
    <location>
        <begin position="292"/>
        <end position="313"/>
    </location>
</feature>
<organism evidence="3 4">
    <name type="scientific">Stenomitos frigidus ULC18</name>
    <dbReference type="NCBI Taxonomy" id="2107698"/>
    <lineage>
        <taxon>Bacteria</taxon>
        <taxon>Bacillati</taxon>
        <taxon>Cyanobacteriota</taxon>
        <taxon>Cyanophyceae</taxon>
        <taxon>Leptolyngbyales</taxon>
        <taxon>Leptolyngbyaceae</taxon>
        <taxon>Stenomitos</taxon>
    </lineage>
</organism>
<feature type="transmembrane region" description="Helical" evidence="1">
    <location>
        <begin position="325"/>
        <end position="348"/>
    </location>
</feature>
<evidence type="ECO:0000313" key="4">
    <source>
        <dbReference type="Proteomes" id="UP000239576"/>
    </source>
</evidence>
<feature type="transmembrane region" description="Helical" evidence="1">
    <location>
        <begin position="266"/>
        <end position="286"/>
    </location>
</feature>
<dbReference type="EMBL" id="PVWK01000031">
    <property type="protein sequence ID" value="PSB31934.1"/>
    <property type="molecule type" value="Genomic_DNA"/>
</dbReference>
<feature type="transmembrane region" description="Helical" evidence="1">
    <location>
        <begin position="354"/>
        <end position="378"/>
    </location>
</feature>
<dbReference type="GO" id="GO:0016747">
    <property type="term" value="F:acyltransferase activity, transferring groups other than amino-acyl groups"/>
    <property type="evidence" value="ECO:0007669"/>
    <property type="project" value="InterPro"/>
</dbReference>
<proteinExistence type="predicted"/>
<dbReference type="InterPro" id="IPR002656">
    <property type="entry name" value="Acyl_transf_3_dom"/>
</dbReference>
<evidence type="ECO:0000259" key="2">
    <source>
        <dbReference type="Pfam" id="PF01757"/>
    </source>
</evidence>
<protein>
    <recommendedName>
        <fullName evidence="2">Acyltransferase 3 domain-containing protein</fullName>
    </recommendedName>
</protein>
<keyword evidence="1" id="KW-1133">Transmembrane helix</keyword>
<feature type="transmembrane region" description="Helical" evidence="1">
    <location>
        <begin position="121"/>
        <end position="141"/>
    </location>
</feature>
<evidence type="ECO:0000313" key="3">
    <source>
        <dbReference type="EMBL" id="PSB31934.1"/>
    </source>
</evidence>